<dbReference type="InterPro" id="IPR050121">
    <property type="entry name" value="Cytochrome_P450_monoxygenase"/>
</dbReference>
<dbReference type="PANTHER" id="PTHR24305:SF166">
    <property type="entry name" value="CYTOCHROME P450 12A4, MITOCHONDRIAL-RELATED"/>
    <property type="match status" value="1"/>
</dbReference>
<protein>
    <submittedName>
        <fullName evidence="7">Cytochrome P450</fullName>
    </submittedName>
</protein>
<sequence>MLLYITAFASVGYVFWTLSKLATNYQKAQKLGFPIIVSPWGLFNIPWMVLQSLFLPLLDRTPLLWPIVNRRGWSWDGGIKMHQKIGKVFTHVTPDEIYVHVADAATCDRMVNDRKQIGRPIDNSQITLILGSNLISTEGPDWVRQRKIAQQAFIERNSSLVWTESKSQTEQMIEYWKETQPDGVRTVCHDLLTLGLHVLTHAGLGIQYQYRNAHDPPKAGYSMNYKDSLLTLLTNTTLLALFPMSWAKFPIWPKSVTTFTTAVSDFKRYMIEMVEAERERISCGKPERPSILSVLVSKNEEAKQYSREKPSAPLQGLRDDELYGNLFLFNLAGHETTTHTVGYALYMLAINPEYQTWAREEIMNILATHDQFDYENIFPKLRRTLALMFETLRLYPQVLELQKSAFYGPMDTTIADKQVTLPPEVSVQFNLRAMHQMSEYWGSDGTQFRPTRWISSPLSTAASSASGAAGKAQALAAEEIVKPPVKGAFMPWSEGGRVCPGKRFAQVEFLSVLMTVLRGYRLEIQTREGETVEGARERAQKVVDDSELVLTLEMRRAEDVAIKFVEIS</sequence>
<evidence type="ECO:0000313" key="7">
    <source>
        <dbReference type="EMBL" id="KAF1982025.1"/>
    </source>
</evidence>
<dbReference type="Proteomes" id="UP000800041">
    <property type="component" value="Unassembled WGS sequence"/>
</dbReference>
<dbReference type="Gene3D" id="1.10.630.10">
    <property type="entry name" value="Cytochrome P450"/>
    <property type="match status" value="1"/>
</dbReference>
<keyword evidence="6" id="KW-0560">Oxidoreductase</keyword>
<dbReference type="AlphaFoldDB" id="A0A6G1GM62"/>
<keyword evidence="5 6" id="KW-0349">Heme</keyword>
<dbReference type="PRINTS" id="PR00463">
    <property type="entry name" value="EP450I"/>
</dbReference>
<keyword evidence="4 5" id="KW-0408">Iron</keyword>
<reference evidence="7" key="1">
    <citation type="journal article" date="2020" name="Stud. Mycol.">
        <title>101 Dothideomycetes genomes: a test case for predicting lifestyles and emergence of pathogens.</title>
        <authorList>
            <person name="Haridas S."/>
            <person name="Albert R."/>
            <person name="Binder M."/>
            <person name="Bloem J."/>
            <person name="Labutti K."/>
            <person name="Salamov A."/>
            <person name="Andreopoulos B."/>
            <person name="Baker S."/>
            <person name="Barry K."/>
            <person name="Bills G."/>
            <person name="Bluhm B."/>
            <person name="Cannon C."/>
            <person name="Castanera R."/>
            <person name="Culley D."/>
            <person name="Daum C."/>
            <person name="Ezra D."/>
            <person name="Gonzalez J."/>
            <person name="Henrissat B."/>
            <person name="Kuo A."/>
            <person name="Liang C."/>
            <person name="Lipzen A."/>
            <person name="Lutzoni F."/>
            <person name="Magnuson J."/>
            <person name="Mondo S."/>
            <person name="Nolan M."/>
            <person name="Ohm R."/>
            <person name="Pangilinan J."/>
            <person name="Park H.-J."/>
            <person name="Ramirez L."/>
            <person name="Alfaro M."/>
            <person name="Sun H."/>
            <person name="Tritt A."/>
            <person name="Yoshinaga Y."/>
            <person name="Zwiers L.-H."/>
            <person name="Turgeon B."/>
            <person name="Goodwin S."/>
            <person name="Spatafora J."/>
            <person name="Crous P."/>
            <person name="Grigoriev I."/>
        </authorList>
    </citation>
    <scope>NUCLEOTIDE SEQUENCE</scope>
    <source>
        <strain evidence="7">CBS 113979</strain>
    </source>
</reference>
<evidence type="ECO:0000256" key="1">
    <source>
        <dbReference type="ARBA" id="ARBA00001971"/>
    </source>
</evidence>
<dbReference type="PANTHER" id="PTHR24305">
    <property type="entry name" value="CYTOCHROME P450"/>
    <property type="match status" value="1"/>
</dbReference>
<comment type="similarity">
    <text evidence="2 6">Belongs to the cytochrome P450 family.</text>
</comment>
<dbReference type="GO" id="GO:0004497">
    <property type="term" value="F:monooxygenase activity"/>
    <property type="evidence" value="ECO:0007669"/>
    <property type="project" value="UniProtKB-KW"/>
</dbReference>
<dbReference type="EMBL" id="ML977189">
    <property type="protein sequence ID" value="KAF1982025.1"/>
    <property type="molecule type" value="Genomic_DNA"/>
</dbReference>
<keyword evidence="8" id="KW-1185">Reference proteome</keyword>
<dbReference type="PROSITE" id="PS00086">
    <property type="entry name" value="CYTOCHROME_P450"/>
    <property type="match status" value="1"/>
</dbReference>
<organism evidence="7 8">
    <name type="scientific">Aulographum hederae CBS 113979</name>
    <dbReference type="NCBI Taxonomy" id="1176131"/>
    <lineage>
        <taxon>Eukaryota</taxon>
        <taxon>Fungi</taxon>
        <taxon>Dikarya</taxon>
        <taxon>Ascomycota</taxon>
        <taxon>Pezizomycotina</taxon>
        <taxon>Dothideomycetes</taxon>
        <taxon>Pleosporomycetidae</taxon>
        <taxon>Aulographales</taxon>
        <taxon>Aulographaceae</taxon>
    </lineage>
</organism>
<dbReference type="InterPro" id="IPR017972">
    <property type="entry name" value="Cyt_P450_CS"/>
</dbReference>
<dbReference type="GO" id="GO:0016705">
    <property type="term" value="F:oxidoreductase activity, acting on paired donors, with incorporation or reduction of molecular oxygen"/>
    <property type="evidence" value="ECO:0007669"/>
    <property type="project" value="InterPro"/>
</dbReference>
<evidence type="ECO:0000313" key="8">
    <source>
        <dbReference type="Proteomes" id="UP000800041"/>
    </source>
</evidence>
<accession>A0A6G1GM62</accession>
<evidence type="ECO:0000256" key="5">
    <source>
        <dbReference type="PIRSR" id="PIRSR602401-1"/>
    </source>
</evidence>
<dbReference type="SUPFAM" id="SSF48264">
    <property type="entry name" value="Cytochrome P450"/>
    <property type="match status" value="1"/>
</dbReference>
<dbReference type="InterPro" id="IPR036396">
    <property type="entry name" value="Cyt_P450_sf"/>
</dbReference>
<dbReference type="GO" id="GO:0005506">
    <property type="term" value="F:iron ion binding"/>
    <property type="evidence" value="ECO:0007669"/>
    <property type="project" value="InterPro"/>
</dbReference>
<gene>
    <name evidence="7" type="ORF">K402DRAFT_467048</name>
</gene>
<dbReference type="GO" id="GO:0020037">
    <property type="term" value="F:heme binding"/>
    <property type="evidence" value="ECO:0007669"/>
    <property type="project" value="InterPro"/>
</dbReference>
<name>A0A6G1GM62_9PEZI</name>
<keyword evidence="3 5" id="KW-0479">Metal-binding</keyword>
<comment type="cofactor">
    <cofactor evidence="1 5">
        <name>heme</name>
        <dbReference type="ChEBI" id="CHEBI:30413"/>
    </cofactor>
</comment>
<dbReference type="PRINTS" id="PR00385">
    <property type="entry name" value="P450"/>
</dbReference>
<feature type="binding site" description="axial binding residue" evidence="5">
    <location>
        <position position="499"/>
    </location>
    <ligand>
        <name>heme</name>
        <dbReference type="ChEBI" id="CHEBI:30413"/>
    </ligand>
    <ligandPart>
        <name>Fe</name>
        <dbReference type="ChEBI" id="CHEBI:18248"/>
    </ligandPart>
</feature>
<evidence type="ECO:0000256" key="3">
    <source>
        <dbReference type="ARBA" id="ARBA00022723"/>
    </source>
</evidence>
<evidence type="ECO:0000256" key="2">
    <source>
        <dbReference type="ARBA" id="ARBA00010617"/>
    </source>
</evidence>
<evidence type="ECO:0000256" key="4">
    <source>
        <dbReference type="ARBA" id="ARBA00023004"/>
    </source>
</evidence>
<dbReference type="Pfam" id="PF00067">
    <property type="entry name" value="p450"/>
    <property type="match status" value="1"/>
</dbReference>
<keyword evidence="6" id="KW-0503">Monooxygenase</keyword>
<dbReference type="InterPro" id="IPR002401">
    <property type="entry name" value="Cyt_P450_E_grp-I"/>
</dbReference>
<evidence type="ECO:0000256" key="6">
    <source>
        <dbReference type="RuleBase" id="RU000461"/>
    </source>
</evidence>
<dbReference type="OrthoDB" id="1470350at2759"/>
<dbReference type="InterPro" id="IPR001128">
    <property type="entry name" value="Cyt_P450"/>
</dbReference>
<proteinExistence type="inferred from homology"/>